<evidence type="ECO:0000256" key="1">
    <source>
        <dbReference type="SAM" id="Phobius"/>
    </source>
</evidence>
<sequence length="487" mass="54617">MNVLDDLEPSREFVAADDPNAVKTKNSRITSQLAVLNFRENDYAVLSIPYPNRDDENPKCPGFELEPDIWSFVVVVQKNQMEVPSLMTAADKTFNVTCDYSNVDWHSSDAAATTAASSSSDLPDDLIDVSGEDSTLYTSTRGTPSEKIRMLILKDGQTVSAVQLGELVELKLERMGGLPPSPQPLSIIQHGCPDSKVVNRLMEGIVEQLPDGFSAKMRVFRFDGSRRVRLRCTIDVCVDECPPVECDGFDSEIKSYGKRKKRQTMGELSTMMRRLKPNFRLDDTTMKTTTTRVPKFTEMMMVEEEKRKTTNTITGILTVIDPPLYDEDGNPQQAHSPNNQPLFLSGSHQVICVFRPIFISVSLLLFLLFIIQTLIIGRFVSRHILQRTEESLYGSSTSCNRSSQSGLLIGDTDSTRSISPLVFPKTPQIQPPPRPAKRRLDCLDERFLNIPSSSPFPPRPPLPLHTDIHGYTVPIRPRHSWELDSSL</sequence>
<keyword evidence="1" id="KW-1133">Transmembrane helix</keyword>
<dbReference type="WBParaSite" id="MBELARI_LOCUS8525">
    <property type="protein sequence ID" value="MBELARI_LOCUS8525"/>
    <property type="gene ID" value="MBELARI_LOCUS8525"/>
</dbReference>
<proteinExistence type="predicted"/>
<feature type="domain" description="ZP" evidence="2">
    <location>
        <begin position="1"/>
        <end position="253"/>
    </location>
</feature>
<dbReference type="AlphaFoldDB" id="A0AAF3FP41"/>
<reference evidence="4" key="1">
    <citation type="submission" date="2024-02" db="UniProtKB">
        <authorList>
            <consortium name="WormBaseParasite"/>
        </authorList>
    </citation>
    <scope>IDENTIFICATION</scope>
</reference>
<dbReference type="Proteomes" id="UP000887575">
    <property type="component" value="Unassembled WGS sequence"/>
</dbReference>
<dbReference type="PANTHER" id="PTHR47327">
    <property type="entry name" value="FI18240P1-RELATED"/>
    <property type="match status" value="1"/>
</dbReference>
<evidence type="ECO:0000313" key="3">
    <source>
        <dbReference type="Proteomes" id="UP000887575"/>
    </source>
</evidence>
<dbReference type="GO" id="GO:0009653">
    <property type="term" value="P:anatomical structure morphogenesis"/>
    <property type="evidence" value="ECO:0007669"/>
    <property type="project" value="TreeGrafter"/>
</dbReference>
<keyword evidence="3" id="KW-1185">Reference proteome</keyword>
<dbReference type="InterPro" id="IPR052774">
    <property type="entry name" value="Celegans_DevNeuronal_Protein"/>
</dbReference>
<evidence type="ECO:0000259" key="2">
    <source>
        <dbReference type="PROSITE" id="PS51034"/>
    </source>
</evidence>
<organism evidence="3 4">
    <name type="scientific">Mesorhabditis belari</name>
    <dbReference type="NCBI Taxonomy" id="2138241"/>
    <lineage>
        <taxon>Eukaryota</taxon>
        <taxon>Metazoa</taxon>
        <taxon>Ecdysozoa</taxon>
        <taxon>Nematoda</taxon>
        <taxon>Chromadorea</taxon>
        <taxon>Rhabditida</taxon>
        <taxon>Rhabditina</taxon>
        <taxon>Rhabditomorpha</taxon>
        <taxon>Rhabditoidea</taxon>
        <taxon>Rhabditidae</taxon>
        <taxon>Mesorhabditinae</taxon>
        <taxon>Mesorhabditis</taxon>
    </lineage>
</organism>
<dbReference type="PANTHER" id="PTHR47327:SF18">
    <property type="entry name" value="PAN DOMAIN PROTEIN"/>
    <property type="match status" value="1"/>
</dbReference>
<dbReference type="PROSITE" id="PS51034">
    <property type="entry name" value="ZP_2"/>
    <property type="match status" value="1"/>
</dbReference>
<keyword evidence="1" id="KW-0812">Transmembrane</keyword>
<dbReference type="InterPro" id="IPR001507">
    <property type="entry name" value="ZP_dom"/>
</dbReference>
<protein>
    <recommendedName>
        <fullName evidence="2">ZP domain-containing protein</fullName>
    </recommendedName>
</protein>
<name>A0AAF3FP41_9BILA</name>
<evidence type="ECO:0000313" key="4">
    <source>
        <dbReference type="WBParaSite" id="MBELARI_LOCUS8525"/>
    </source>
</evidence>
<accession>A0AAF3FP41</accession>
<keyword evidence="1" id="KW-0472">Membrane</keyword>
<feature type="transmembrane region" description="Helical" evidence="1">
    <location>
        <begin position="357"/>
        <end position="377"/>
    </location>
</feature>